<evidence type="ECO:0000259" key="1">
    <source>
        <dbReference type="Pfam" id="PF00646"/>
    </source>
</evidence>
<dbReference type="Pfam" id="PF00646">
    <property type="entry name" value="F-box"/>
    <property type="match status" value="1"/>
</dbReference>
<reference evidence="2" key="1">
    <citation type="submission" date="2020-07" db="EMBL/GenBank/DDBJ databases">
        <title>Genome sequence and genetic diversity analysis of an under-domesticated orphan crop, white fonio (Digitaria exilis).</title>
        <authorList>
            <person name="Bennetzen J.L."/>
            <person name="Chen S."/>
            <person name="Ma X."/>
            <person name="Wang X."/>
            <person name="Yssel A.E.J."/>
            <person name="Chaluvadi S.R."/>
            <person name="Johnson M."/>
            <person name="Gangashetty P."/>
            <person name="Hamidou F."/>
            <person name="Sanogo M.D."/>
            <person name="Zwaenepoel A."/>
            <person name="Wallace J."/>
            <person name="Van De Peer Y."/>
            <person name="Van Deynze A."/>
        </authorList>
    </citation>
    <scope>NUCLEOTIDE SEQUENCE</scope>
    <source>
        <tissue evidence="2">Leaves</tissue>
    </source>
</reference>
<dbReference type="Proteomes" id="UP000636709">
    <property type="component" value="Unassembled WGS sequence"/>
</dbReference>
<dbReference type="PANTHER" id="PTHR32133:SF386">
    <property type="entry name" value="F-BOX DOMAIN-CONTAINING PROTEIN"/>
    <property type="match status" value="1"/>
</dbReference>
<dbReference type="SUPFAM" id="SSF81383">
    <property type="entry name" value="F-box domain"/>
    <property type="match status" value="1"/>
</dbReference>
<dbReference type="AlphaFoldDB" id="A0A835BWL1"/>
<accession>A0A835BWL1</accession>
<evidence type="ECO:0000313" key="3">
    <source>
        <dbReference type="Proteomes" id="UP000636709"/>
    </source>
</evidence>
<comment type="caution">
    <text evidence="2">The sequence shown here is derived from an EMBL/GenBank/DDBJ whole genome shotgun (WGS) entry which is preliminary data.</text>
</comment>
<organism evidence="2 3">
    <name type="scientific">Digitaria exilis</name>
    <dbReference type="NCBI Taxonomy" id="1010633"/>
    <lineage>
        <taxon>Eukaryota</taxon>
        <taxon>Viridiplantae</taxon>
        <taxon>Streptophyta</taxon>
        <taxon>Embryophyta</taxon>
        <taxon>Tracheophyta</taxon>
        <taxon>Spermatophyta</taxon>
        <taxon>Magnoliopsida</taxon>
        <taxon>Liliopsida</taxon>
        <taxon>Poales</taxon>
        <taxon>Poaceae</taxon>
        <taxon>PACMAD clade</taxon>
        <taxon>Panicoideae</taxon>
        <taxon>Panicodae</taxon>
        <taxon>Paniceae</taxon>
        <taxon>Anthephorinae</taxon>
        <taxon>Digitaria</taxon>
    </lineage>
</organism>
<gene>
    <name evidence="2" type="ORF">HU200_027934</name>
</gene>
<keyword evidence="3" id="KW-1185">Reference proteome</keyword>
<dbReference type="EMBL" id="JACEFO010001739">
    <property type="protein sequence ID" value="KAF8713950.1"/>
    <property type="molecule type" value="Genomic_DNA"/>
</dbReference>
<dbReference type="OrthoDB" id="693928at2759"/>
<proteinExistence type="predicted"/>
<sequence>MGELVEEILLRFSPGDPASLVRAALVCRLWRRIVSGRHFLDFHRRAPPPVLALLCNSRREHLYEDEGDVLRRAFRHTNRRAIDARHGRVLLRGMVWEGDDILDGEFAVWDPVTGEERTLPPLPRNPFPDSWNAAVLCAAHPSGACDHVDCHRGPFLVVAVDTEAGDKFVHVYSSEARSWSESILKYNVGTGEMCVVDLPPALYKPDVLITMEGGRLGFAVVHMSVLHLWSRKNGPEADVRWTKSRLIQLDKLLPVDALRTSPTVVGFADGAGIVFLGTKFGVFSINLKSQQKARKVYEGNHCNVLPYMSFCTPGTILIGFDLLFAITTI</sequence>
<protein>
    <recommendedName>
        <fullName evidence="1">F-box domain-containing protein</fullName>
    </recommendedName>
</protein>
<dbReference type="InterPro" id="IPR036047">
    <property type="entry name" value="F-box-like_dom_sf"/>
</dbReference>
<evidence type="ECO:0000313" key="2">
    <source>
        <dbReference type="EMBL" id="KAF8713950.1"/>
    </source>
</evidence>
<dbReference type="PANTHER" id="PTHR32133">
    <property type="entry name" value="OS07G0120400 PROTEIN"/>
    <property type="match status" value="1"/>
</dbReference>
<dbReference type="InterPro" id="IPR001810">
    <property type="entry name" value="F-box_dom"/>
</dbReference>
<feature type="domain" description="F-box" evidence="1">
    <location>
        <begin position="3"/>
        <end position="39"/>
    </location>
</feature>
<name>A0A835BWL1_9POAL</name>